<keyword evidence="2" id="KW-1185">Reference proteome</keyword>
<gene>
    <name evidence="1" type="ORF">GCM10009720_09510</name>
</gene>
<comment type="caution">
    <text evidence="1">The sequence shown here is derived from an EMBL/GenBank/DDBJ whole genome shotgun (WGS) entry which is preliminary data.</text>
</comment>
<accession>A0ABN2U8V6</accession>
<name>A0ABN2U8V6_9MICC</name>
<dbReference type="EMBL" id="BAAAMN010000014">
    <property type="protein sequence ID" value="GAA2031335.1"/>
    <property type="molecule type" value="Genomic_DNA"/>
</dbReference>
<dbReference type="RefSeq" id="WP_343956464.1">
    <property type="nucleotide sequence ID" value="NZ_BAAAMN010000014.1"/>
</dbReference>
<reference evidence="1 2" key="1">
    <citation type="journal article" date="2019" name="Int. J. Syst. Evol. Microbiol.">
        <title>The Global Catalogue of Microorganisms (GCM) 10K type strain sequencing project: providing services to taxonomists for standard genome sequencing and annotation.</title>
        <authorList>
            <consortium name="The Broad Institute Genomics Platform"/>
            <consortium name="The Broad Institute Genome Sequencing Center for Infectious Disease"/>
            <person name="Wu L."/>
            <person name="Ma J."/>
        </authorList>
    </citation>
    <scope>NUCLEOTIDE SEQUENCE [LARGE SCALE GENOMIC DNA]</scope>
    <source>
        <strain evidence="1 2">JCM 13595</strain>
    </source>
</reference>
<evidence type="ECO:0000313" key="1">
    <source>
        <dbReference type="EMBL" id="GAA2031335.1"/>
    </source>
</evidence>
<sequence length="77" mass="8493">MTIRELLETLSQIPEDQLDQQIYVCDWCPECDDNLADNLEVNSVSPYADDEPPSQDNPLGINYCARGAGCSGGTTQR</sequence>
<dbReference type="Proteomes" id="UP001501461">
    <property type="component" value="Unassembled WGS sequence"/>
</dbReference>
<protein>
    <submittedName>
        <fullName evidence="1">Uncharacterized protein</fullName>
    </submittedName>
</protein>
<proteinExistence type="predicted"/>
<organism evidence="1 2">
    <name type="scientific">Yaniella flava</name>
    <dbReference type="NCBI Taxonomy" id="287930"/>
    <lineage>
        <taxon>Bacteria</taxon>
        <taxon>Bacillati</taxon>
        <taxon>Actinomycetota</taxon>
        <taxon>Actinomycetes</taxon>
        <taxon>Micrococcales</taxon>
        <taxon>Micrococcaceae</taxon>
        <taxon>Yaniella</taxon>
    </lineage>
</organism>
<evidence type="ECO:0000313" key="2">
    <source>
        <dbReference type="Proteomes" id="UP001501461"/>
    </source>
</evidence>